<dbReference type="InterPro" id="IPR024520">
    <property type="entry name" value="DUF3558"/>
</dbReference>
<evidence type="ECO:0000256" key="1">
    <source>
        <dbReference type="SAM" id="SignalP"/>
    </source>
</evidence>
<dbReference type="AlphaFoldDB" id="A0A840N786"/>
<keyword evidence="3" id="KW-1185">Reference proteome</keyword>
<dbReference type="PROSITE" id="PS51257">
    <property type="entry name" value="PROKAR_LIPOPROTEIN"/>
    <property type="match status" value="1"/>
</dbReference>
<organism evidence="2 3">
    <name type="scientific">Saccharopolyspora gloriosae</name>
    <dbReference type="NCBI Taxonomy" id="455344"/>
    <lineage>
        <taxon>Bacteria</taxon>
        <taxon>Bacillati</taxon>
        <taxon>Actinomycetota</taxon>
        <taxon>Actinomycetes</taxon>
        <taxon>Pseudonocardiales</taxon>
        <taxon>Pseudonocardiaceae</taxon>
        <taxon>Saccharopolyspora</taxon>
    </lineage>
</organism>
<sequence length="181" mass="18471">MKKSSRTVSTTAAGFALLALSSCALGDSGPDGGSGNDAAPPSEAQGTGLADFDPCTFFKPDELTSFGVGTQAEDFTLVSFQPGCSWTGQDLDLVLQKNADETVDSLSKGAWDEFTKIDVAGREAARVVPAGATGQGICNTVVSTGGGVALYQLTAAMRDTLADPCGEIEKIANQTASRLPA</sequence>
<dbReference type="RefSeq" id="WP_184477070.1">
    <property type="nucleotide sequence ID" value="NZ_JACHIV010000001.1"/>
</dbReference>
<proteinExistence type="predicted"/>
<protein>
    <recommendedName>
        <fullName evidence="4">DUF3558 domain-containing protein</fullName>
    </recommendedName>
</protein>
<evidence type="ECO:0000313" key="2">
    <source>
        <dbReference type="EMBL" id="MBB5067504.1"/>
    </source>
</evidence>
<gene>
    <name evidence="2" type="ORF">BJ969_000592</name>
</gene>
<dbReference type="Proteomes" id="UP000580474">
    <property type="component" value="Unassembled WGS sequence"/>
</dbReference>
<reference evidence="2 3" key="1">
    <citation type="submission" date="2020-08" db="EMBL/GenBank/DDBJ databases">
        <title>Sequencing the genomes of 1000 actinobacteria strains.</title>
        <authorList>
            <person name="Klenk H.-P."/>
        </authorList>
    </citation>
    <scope>NUCLEOTIDE SEQUENCE [LARGE SCALE GENOMIC DNA]</scope>
    <source>
        <strain evidence="2 3">DSM 45582</strain>
    </source>
</reference>
<keyword evidence="1" id="KW-0732">Signal</keyword>
<feature type="signal peptide" evidence="1">
    <location>
        <begin position="1"/>
        <end position="26"/>
    </location>
</feature>
<name>A0A840N786_9PSEU</name>
<evidence type="ECO:0000313" key="3">
    <source>
        <dbReference type="Proteomes" id="UP000580474"/>
    </source>
</evidence>
<accession>A0A840N786</accession>
<dbReference type="EMBL" id="JACHIV010000001">
    <property type="protein sequence ID" value="MBB5067504.1"/>
    <property type="molecule type" value="Genomic_DNA"/>
</dbReference>
<comment type="caution">
    <text evidence="2">The sequence shown here is derived from an EMBL/GenBank/DDBJ whole genome shotgun (WGS) entry which is preliminary data.</text>
</comment>
<dbReference type="Pfam" id="PF12079">
    <property type="entry name" value="DUF3558"/>
    <property type="match status" value="1"/>
</dbReference>
<evidence type="ECO:0008006" key="4">
    <source>
        <dbReference type="Google" id="ProtNLM"/>
    </source>
</evidence>
<feature type="chain" id="PRO_5032645478" description="DUF3558 domain-containing protein" evidence="1">
    <location>
        <begin position="27"/>
        <end position="181"/>
    </location>
</feature>